<evidence type="ECO:0000256" key="1">
    <source>
        <dbReference type="ARBA" id="ARBA00022692"/>
    </source>
</evidence>
<feature type="region of interest" description="Disordered" evidence="4">
    <location>
        <begin position="1"/>
        <end position="32"/>
    </location>
</feature>
<dbReference type="GO" id="GO:0016020">
    <property type="term" value="C:membrane"/>
    <property type="evidence" value="ECO:0007669"/>
    <property type="project" value="InterPro"/>
</dbReference>
<feature type="compositionally biased region" description="Basic and acidic residues" evidence="4">
    <location>
        <begin position="1"/>
        <end position="15"/>
    </location>
</feature>
<protein>
    <submittedName>
        <fullName evidence="6">p-glycoprotein</fullName>
    </submittedName>
</protein>
<gene>
    <name evidence="6" type="primary">p-gp</name>
</gene>
<dbReference type="Gene3D" id="1.20.1560.10">
    <property type="entry name" value="ABC transporter type 1, transmembrane domain"/>
    <property type="match status" value="1"/>
</dbReference>
<organism evidence="6">
    <name type="scientific">Canis lupus familiaris</name>
    <name type="common">Dog</name>
    <name type="synonym">Canis familiaris</name>
    <dbReference type="NCBI Taxonomy" id="9615"/>
    <lineage>
        <taxon>Eukaryota</taxon>
        <taxon>Metazoa</taxon>
        <taxon>Chordata</taxon>
        <taxon>Craniata</taxon>
        <taxon>Vertebrata</taxon>
        <taxon>Euteleostomi</taxon>
        <taxon>Mammalia</taxon>
        <taxon>Eutheria</taxon>
        <taxon>Laurasiatheria</taxon>
        <taxon>Carnivora</taxon>
        <taxon>Caniformia</taxon>
        <taxon>Canidae</taxon>
        <taxon>Canis</taxon>
    </lineage>
</organism>
<evidence type="ECO:0000256" key="3">
    <source>
        <dbReference type="ARBA" id="ARBA00023136"/>
    </source>
</evidence>
<accession>Q8WMP5</accession>
<dbReference type="SMR" id="Q8WMP5"/>
<keyword evidence="3 5" id="KW-0472">Membrane</keyword>
<proteinExistence type="evidence at transcript level"/>
<feature type="transmembrane region" description="Helical" evidence="5">
    <location>
        <begin position="49"/>
        <end position="72"/>
    </location>
</feature>
<dbReference type="AlphaFoldDB" id="Q8WMP5"/>
<keyword evidence="2 5" id="KW-1133">Transmembrane helix</keyword>
<evidence type="ECO:0000256" key="4">
    <source>
        <dbReference type="SAM" id="MobiDB-lite"/>
    </source>
</evidence>
<feature type="compositionally biased region" description="Basic residues" evidence="4">
    <location>
        <begin position="18"/>
        <end position="31"/>
    </location>
</feature>
<name>Q8WMP5_CANLF</name>
<reference evidence="6" key="1">
    <citation type="thesis" date="2002" institute="Department of Biological Sciences" country="Universite de Toulouse (UPS III), Toulouse, France">
        <title>Characterization of a MDR1a P-gp deficient dogin relation to ivermectin sensitivity.</title>
        <authorList>
            <person name="Roulet A."/>
        </authorList>
    </citation>
    <scope>NUCLEOTIDE SEQUENCE</scope>
    <source>
        <tissue evidence="6">Liver</tissue>
    </source>
</reference>
<dbReference type="InterPro" id="IPR036640">
    <property type="entry name" value="ABC1_TM_sf"/>
</dbReference>
<keyword evidence="1 5" id="KW-0812">Transmembrane</keyword>
<evidence type="ECO:0000256" key="5">
    <source>
        <dbReference type="SAM" id="Phobius"/>
    </source>
</evidence>
<evidence type="ECO:0000313" key="6">
    <source>
        <dbReference type="EMBL" id="CAD12806.1"/>
    </source>
</evidence>
<dbReference type="GO" id="GO:0005524">
    <property type="term" value="F:ATP binding"/>
    <property type="evidence" value="ECO:0007669"/>
    <property type="project" value="InterPro"/>
</dbReference>
<sequence>MDPEGGRRGSAEKNFWKMGKKSKKNEKKGKKPTVSTFAMFRYSNWLDRLYMLVGTMAAIIHGAALPLMMLVFGNMTALQMQEFQETKLFQL</sequence>
<evidence type="ECO:0000256" key="2">
    <source>
        <dbReference type="ARBA" id="ARBA00022989"/>
    </source>
</evidence>
<dbReference type="EMBL" id="AJ419568">
    <property type="protein sequence ID" value="CAD12806.1"/>
    <property type="molecule type" value="mRNA"/>
</dbReference>